<evidence type="ECO:0000259" key="3">
    <source>
        <dbReference type="PROSITE" id="PS50887"/>
    </source>
</evidence>
<dbReference type="PROSITE" id="PS50887">
    <property type="entry name" value="GGDEF"/>
    <property type="match status" value="1"/>
</dbReference>
<dbReference type="CDD" id="cd00130">
    <property type="entry name" value="PAS"/>
    <property type="match status" value="1"/>
</dbReference>
<dbReference type="SMART" id="SM00052">
    <property type="entry name" value="EAL"/>
    <property type="match status" value="1"/>
</dbReference>
<sequence>MTAVSASDDHVPPEIVSSVFYSASVSDSLALLVAETSGRTQRFAWANEGAVQLLGYGLEDLCAMPVEQLFPTLGGGELKLLLRRERSARRTLHVRTASGALVEAGVLTTPSPGGRRWTVMLRSTANEQERALRATADAHERRFSALTERSPVPTLLSEQGMRLAHVNDAFCGLVGRGAEQMLGTGWIDTVHTDDLDAVIEQVSAALDGGEVEVQARLVRDDGTVRTTIIRFAHLFTPGVGAGFVATIEDITERLAFEARLAHQAHHDPLTELPNRTLLAQYVAERFRPGVGGLACLFLDLDNFKVVNDSLGHTAGDELLIEVANRLRATVRPGDLVARFGGDEFVVVCEQVDEEAVVALAERIAAALARPLRLGGVDVRPHASVGVTVQTADHVAAEELIRDCDIAMYQAKAGGKGRISVLDQAGRAEARDKLRMVTELRDAIDNRELTLLYQPIFSTADRTPVAVESLARWQHPERGPISPTVFVPLAEESGLIAGLGLFVLDETCRQLAEWDRLMGAAAPRRANVNVSALQLDGNLPAQVVAALQRHGLQASRISIEITESALMKDPQSAQQVLQQLRDIGVDLAIDDFGTGYSSLAYLRHLPVDCLKVDRSFVAELSDGHSEIASAVIAMARNLNLSTVAEGVETTEQADELQRLGATYLQGFSLAEPMTGGHAAAWFATHGETAP</sequence>
<name>A0A285V6J4_9ACTN</name>
<accession>A0A285V6J4</accession>
<dbReference type="InterPro" id="IPR035919">
    <property type="entry name" value="EAL_sf"/>
</dbReference>
<dbReference type="Pfam" id="PF08447">
    <property type="entry name" value="PAS_3"/>
    <property type="match status" value="1"/>
</dbReference>
<dbReference type="NCBIfam" id="TIGR00229">
    <property type="entry name" value="sensory_box"/>
    <property type="match status" value="1"/>
</dbReference>
<dbReference type="Gene3D" id="3.30.70.270">
    <property type="match status" value="1"/>
</dbReference>
<dbReference type="AlphaFoldDB" id="A0A285V6J4"/>
<dbReference type="Proteomes" id="UP000219435">
    <property type="component" value="Unassembled WGS sequence"/>
</dbReference>
<organism evidence="4 5">
    <name type="scientific">Blastococcus aggregatus</name>
    <dbReference type="NCBI Taxonomy" id="38502"/>
    <lineage>
        <taxon>Bacteria</taxon>
        <taxon>Bacillati</taxon>
        <taxon>Actinomycetota</taxon>
        <taxon>Actinomycetes</taxon>
        <taxon>Geodermatophilales</taxon>
        <taxon>Geodermatophilaceae</taxon>
        <taxon>Blastococcus</taxon>
    </lineage>
</organism>
<dbReference type="SUPFAM" id="SSF141868">
    <property type="entry name" value="EAL domain-like"/>
    <property type="match status" value="1"/>
</dbReference>
<dbReference type="InterPro" id="IPR029787">
    <property type="entry name" value="Nucleotide_cyclase"/>
</dbReference>
<dbReference type="Gene3D" id="3.30.450.20">
    <property type="entry name" value="PAS domain"/>
    <property type="match status" value="1"/>
</dbReference>
<dbReference type="Gene3D" id="3.20.20.450">
    <property type="entry name" value="EAL domain"/>
    <property type="match status" value="1"/>
</dbReference>
<dbReference type="InterPro" id="IPR013655">
    <property type="entry name" value="PAS_fold_3"/>
</dbReference>
<evidence type="ECO:0000259" key="1">
    <source>
        <dbReference type="PROSITE" id="PS50112"/>
    </source>
</evidence>
<dbReference type="InterPro" id="IPR043128">
    <property type="entry name" value="Rev_trsase/Diguanyl_cyclase"/>
</dbReference>
<dbReference type="InterPro" id="IPR001633">
    <property type="entry name" value="EAL_dom"/>
</dbReference>
<dbReference type="PROSITE" id="PS50883">
    <property type="entry name" value="EAL"/>
    <property type="match status" value="1"/>
</dbReference>
<gene>
    <name evidence="4" type="ORF">SAMN05660748_2467</name>
</gene>
<dbReference type="Pfam" id="PF00563">
    <property type="entry name" value="EAL"/>
    <property type="match status" value="1"/>
</dbReference>
<dbReference type="InterPro" id="IPR000014">
    <property type="entry name" value="PAS"/>
</dbReference>
<feature type="domain" description="EAL" evidence="2">
    <location>
        <begin position="432"/>
        <end position="685"/>
    </location>
</feature>
<reference evidence="5" key="1">
    <citation type="submission" date="2017-08" db="EMBL/GenBank/DDBJ databases">
        <authorList>
            <person name="Varghese N."/>
            <person name="Submissions S."/>
        </authorList>
    </citation>
    <scope>NUCLEOTIDE SEQUENCE [LARGE SCALE GENOMIC DNA]</scope>
    <source>
        <strain evidence="5">DSM 4725</strain>
    </source>
</reference>
<protein>
    <submittedName>
        <fullName evidence="4">Diguanylate cyclase/phosphodiesterase with PAS/PAC sensor(S)</fullName>
    </submittedName>
</protein>
<dbReference type="InterPro" id="IPR052155">
    <property type="entry name" value="Biofilm_reg_signaling"/>
</dbReference>
<dbReference type="SMART" id="SM00267">
    <property type="entry name" value="GGDEF"/>
    <property type="match status" value="1"/>
</dbReference>
<dbReference type="CDD" id="cd01949">
    <property type="entry name" value="GGDEF"/>
    <property type="match status" value="1"/>
</dbReference>
<dbReference type="EMBL" id="OBQI01000003">
    <property type="protein sequence ID" value="SOC49735.1"/>
    <property type="molecule type" value="Genomic_DNA"/>
</dbReference>
<evidence type="ECO:0000313" key="5">
    <source>
        <dbReference type="Proteomes" id="UP000219435"/>
    </source>
</evidence>
<dbReference type="InterPro" id="IPR035965">
    <property type="entry name" value="PAS-like_dom_sf"/>
</dbReference>
<dbReference type="Pfam" id="PF00990">
    <property type="entry name" value="GGDEF"/>
    <property type="match status" value="1"/>
</dbReference>
<feature type="domain" description="PAS" evidence="1">
    <location>
        <begin position="139"/>
        <end position="209"/>
    </location>
</feature>
<keyword evidence="5" id="KW-1185">Reference proteome</keyword>
<dbReference type="CDD" id="cd01948">
    <property type="entry name" value="EAL"/>
    <property type="match status" value="1"/>
</dbReference>
<proteinExistence type="predicted"/>
<dbReference type="OrthoDB" id="23692at2"/>
<feature type="domain" description="GGDEF" evidence="3">
    <location>
        <begin position="291"/>
        <end position="423"/>
    </location>
</feature>
<dbReference type="PANTHER" id="PTHR44757">
    <property type="entry name" value="DIGUANYLATE CYCLASE DGCP"/>
    <property type="match status" value="1"/>
</dbReference>
<evidence type="ECO:0000259" key="2">
    <source>
        <dbReference type="PROSITE" id="PS50883"/>
    </source>
</evidence>
<dbReference type="SMART" id="SM00091">
    <property type="entry name" value="PAS"/>
    <property type="match status" value="2"/>
</dbReference>
<dbReference type="PROSITE" id="PS50112">
    <property type="entry name" value="PAS"/>
    <property type="match status" value="1"/>
</dbReference>
<dbReference type="RefSeq" id="WP_097195268.1">
    <property type="nucleotide sequence ID" value="NZ_OBQI01000003.1"/>
</dbReference>
<dbReference type="SUPFAM" id="SSF55785">
    <property type="entry name" value="PYP-like sensor domain (PAS domain)"/>
    <property type="match status" value="1"/>
</dbReference>
<dbReference type="InterPro" id="IPR000160">
    <property type="entry name" value="GGDEF_dom"/>
</dbReference>
<dbReference type="PANTHER" id="PTHR44757:SF2">
    <property type="entry name" value="BIOFILM ARCHITECTURE MAINTENANCE PROTEIN MBAA"/>
    <property type="match status" value="1"/>
</dbReference>
<evidence type="ECO:0000313" key="4">
    <source>
        <dbReference type="EMBL" id="SOC49735.1"/>
    </source>
</evidence>
<dbReference type="SUPFAM" id="SSF55073">
    <property type="entry name" value="Nucleotide cyclase"/>
    <property type="match status" value="1"/>
</dbReference>
<dbReference type="NCBIfam" id="TIGR00254">
    <property type="entry name" value="GGDEF"/>
    <property type="match status" value="1"/>
</dbReference>